<evidence type="ECO:0000313" key="6">
    <source>
        <dbReference type="EMBL" id="AZS72984.1"/>
    </source>
</evidence>
<dbReference type="FunFam" id="1.10.10.2830:FF:000001">
    <property type="entry name" value="Chromosome partitioning protein ParB"/>
    <property type="match status" value="1"/>
</dbReference>
<evidence type="ECO:0000259" key="5">
    <source>
        <dbReference type="SMART" id="SM00470"/>
    </source>
</evidence>
<name>A0A3S9YDG5_9ACTN</name>
<dbReference type="GO" id="GO:0003677">
    <property type="term" value="F:DNA binding"/>
    <property type="evidence" value="ECO:0007669"/>
    <property type="project" value="UniProtKB-KW"/>
</dbReference>
<dbReference type="InterPro" id="IPR050336">
    <property type="entry name" value="Chromosome_partition/occlusion"/>
</dbReference>
<dbReference type="InterPro" id="IPR036086">
    <property type="entry name" value="ParB/Sulfiredoxin_sf"/>
</dbReference>
<dbReference type="Proteomes" id="UP000275579">
    <property type="component" value="Chromosome"/>
</dbReference>
<evidence type="ECO:0000256" key="3">
    <source>
        <dbReference type="ARBA" id="ARBA00023125"/>
    </source>
</evidence>
<feature type="region of interest" description="Disordered" evidence="4">
    <location>
        <begin position="1"/>
        <end position="79"/>
    </location>
</feature>
<proteinExistence type="inferred from homology"/>
<dbReference type="RefSeq" id="WP_127152040.1">
    <property type="nucleotide sequence ID" value="NZ_CP029042.1"/>
</dbReference>
<gene>
    <name evidence="6" type="ORF">DDE74_20235</name>
</gene>
<sequence>MSERRRGLGRGLGALIPAAPQSTDHAGAAGQGATSPSSAPVLAPERGVAAAKVTSLPAHGVSRETEAPAGAEASTAGASEVSGAHFAEVPLDAIKPNPRQPREVFDEDALAELVTSIKEVGLLQPVVVRQTGPGRYELIMGERRWRACREAGLEKIPAIVRATDDEKLLLDALLENLHRAQLNPLEEAAAYDQLLKDFKCTHDELADRIGRSRPQVSNTLRLLKLSPSVQKRLAAGVLSAGHARALLSVEDSEEQDHLARRIVAEGLSVRSVEEIVTLMGSAPKGASKTNGPRAGARMSPALTGLASRLSDRFETRVKVDLGQKKGKIVVEFASMDDLERILGTLAPGEGRVLGQTLAEENDEEE</sequence>
<dbReference type="Pfam" id="PF23552">
    <property type="entry name" value="ParB_C"/>
    <property type="match status" value="1"/>
</dbReference>
<dbReference type="SUPFAM" id="SSF109709">
    <property type="entry name" value="KorB DNA-binding domain-like"/>
    <property type="match status" value="1"/>
</dbReference>
<dbReference type="EMBL" id="CP029042">
    <property type="protein sequence ID" value="AZS72984.1"/>
    <property type="molecule type" value="Genomic_DNA"/>
</dbReference>
<dbReference type="CDD" id="cd16393">
    <property type="entry name" value="SPO0J_N"/>
    <property type="match status" value="1"/>
</dbReference>
<dbReference type="SUPFAM" id="SSF110849">
    <property type="entry name" value="ParB/Sulfiredoxin"/>
    <property type="match status" value="1"/>
</dbReference>
<dbReference type="Gene3D" id="1.10.10.2830">
    <property type="match status" value="1"/>
</dbReference>
<dbReference type="AlphaFoldDB" id="A0A3S9YDG5"/>
<dbReference type="GO" id="GO:0045881">
    <property type="term" value="P:positive regulation of sporulation resulting in formation of a cellular spore"/>
    <property type="evidence" value="ECO:0007669"/>
    <property type="project" value="TreeGrafter"/>
</dbReference>
<evidence type="ECO:0000256" key="4">
    <source>
        <dbReference type="SAM" id="MobiDB-lite"/>
    </source>
</evidence>
<dbReference type="FunFam" id="3.90.1530.30:FF:000001">
    <property type="entry name" value="Chromosome partitioning protein ParB"/>
    <property type="match status" value="1"/>
</dbReference>
<keyword evidence="2" id="KW-0159">Chromosome partition</keyword>
<dbReference type="GO" id="GO:0005694">
    <property type="term" value="C:chromosome"/>
    <property type="evidence" value="ECO:0007669"/>
    <property type="project" value="TreeGrafter"/>
</dbReference>
<keyword evidence="3" id="KW-0238">DNA-binding</keyword>
<dbReference type="GO" id="GO:0007059">
    <property type="term" value="P:chromosome segregation"/>
    <property type="evidence" value="ECO:0007669"/>
    <property type="project" value="UniProtKB-KW"/>
</dbReference>
<accession>A0A3S9YDG5</accession>
<dbReference type="PANTHER" id="PTHR33375">
    <property type="entry name" value="CHROMOSOME-PARTITIONING PROTEIN PARB-RELATED"/>
    <property type="match status" value="1"/>
</dbReference>
<dbReference type="InterPro" id="IPR003115">
    <property type="entry name" value="ParB_N"/>
</dbReference>
<dbReference type="InterPro" id="IPR041468">
    <property type="entry name" value="HTH_ParB/Spo0J"/>
</dbReference>
<organism evidence="6 7">
    <name type="scientific">Streptomyces lydicus</name>
    <dbReference type="NCBI Taxonomy" id="47763"/>
    <lineage>
        <taxon>Bacteria</taxon>
        <taxon>Bacillati</taxon>
        <taxon>Actinomycetota</taxon>
        <taxon>Actinomycetes</taxon>
        <taxon>Kitasatosporales</taxon>
        <taxon>Streptomycetaceae</taxon>
        <taxon>Streptomyces</taxon>
    </lineage>
</organism>
<dbReference type="Gene3D" id="3.90.1530.30">
    <property type="match status" value="1"/>
</dbReference>
<dbReference type="NCBIfam" id="TIGR00180">
    <property type="entry name" value="parB_part"/>
    <property type="match status" value="1"/>
</dbReference>
<feature type="compositionally biased region" description="Low complexity" evidence="4">
    <location>
        <begin position="67"/>
        <end position="79"/>
    </location>
</feature>
<dbReference type="Pfam" id="PF02195">
    <property type="entry name" value="ParB_N"/>
    <property type="match status" value="1"/>
</dbReference>
<dbReference type="InterPro" id="IPR057240">
    <property type="entry name" value="ParB_dimer_C"/>
</dbReference>
<protein>
    <submittedName>
        <fullName evidence="6">Chromosome partitioning protein ParB</fullName>
    </submittedName>
</protein>
<dbReference type="InterPro" id="IPR004437">
    <property type="entry name" value="ParB/RepB/Spo0J"/>
</dbReference>
<evidence type="ECO:0000256" key="1">
    <source>
        <dbReference type="ARBA" id="ARBA00006295"/>
    </source>
</evidence>
<dbReference type="PANTHER" id="PTHR33375:SF1">
    <property type="entry name" value="CHROMOSOME-PARTITIONING PROTEIN PARB-RELATED"/>
    <property type="match status" value="1"/>
</dbReference>
<dbReference type="SMART" id="SM00470">
    <property type="entry name" value="ParB"/>
    <property type="match status" value="1"/>
</dbReference>
<reference evidence="6 7" key="1">
    <citation type="submission" date="2018-04" db="EMBL/GenBank/DDBJ databases">
        <title>Complete genome sequences of Streptomyces lydicus strain WYEC and characterization of antagonistic properties of biological control agents.</title>
        <authorList>
            <person name="Mariita R.M."/>
            <person name="Sello J.K."/>
        </authorList>
    </citation>
    <scope>NUCLEOTIDE SEQUENCE [LARGE SCALE GENOMIC DNA]</scope>
    <source>
        <strain evidence="6 7">WYEC 108</strain>
    </source>
</reference>
<comment type="similarity">
    <text evidence="1">Belongs to the ParB family.</text>
</comment>
<feature type="domain" description="ParB-like N-terminal" evidence="5">
    <location>
        <begin position="87"/>
        <end position="177"/>
    </location>
</feature>
<evidence type="ECO:0000313" key="7">
    <source>
        <dbReference type="Proteomes" id="UP000275579"/>
    </source>
</evidence>
<evidence type="ECO:0000256" key="2">
    <source>
        <dbReference type="ARBA" id="ARBA00022829"/>
    </source>
</evidence>
<dbReference type="Pfam" id="PF17762">
    <property type="entry name" value="HTH_ParB"/>
    <property type="match status" value="1"/>
</dbReference>